<reference evidence="2" key="1">
    <citation type="submission" date="2013-12" db="EMBL/GenBank/DDBJ databases">
        <title>The Genome Sequence of Aphanomyces astaci APO3.</title>
        <authorList>
            <consortium name="The Broad Institute Genomics Platform"/>
            <person name="Russ C."/>
            <person name="Tyler B."/>
            <person name="van West P."/>
            <person name="Dieguez-Uribeondo J."/>
            <person name="Young S.K."/>
            <person name="Zeng Q."/>
            <person name="Gargeya S."/>
            <person name="Fitzgerald M."/>
            <person name="Abouelleil A."/>
            <person name="Alvarado L."/>
            <person name="Chapman S.B."/>
            <person name="Gainer-Dewar J."/>
            <person name="Goldberg J."/>
            <person name="Griggs A."/>
            <person name="Gujja S."/>
            <person name="Hansen M."/>
            <person name="Howarth C."/>
            <person name="Imamovic A."/>
            <person name="Ireland A."/>
            <person name="Larimer J."/>
            <person name="McCowan C."/>
            <person name="Murphy C."/>
            <person name="Pearson M."/>
            <person name="Poon T.W."/>
            <person name="Priest M."/>
            <person name="Roberts A."/>
            <person name="Saif S."/>
            <person name="Shea T."/>
            <person name="Sykes S."/>
            <person name="Wortman J."/>
            <person name="Nusbaum C."/>
            <person name="Birren B."/>
        </authorList>
    </citation>
    <scope>NUCLEOTIDE SEQUENCE [LARGE SCALE GENOMIC DNA]</scope>
    <source>
        <strain evidence="2">APO3</strain>
    </source>
</reference>
<gene>
    <name evidence="2" type="ORF">H257_11985</name>
</gene>
<evidence type="ECO:0000256" key="1">
    <source>
        <dbReference type="SAM" id="MobiDB-lite"/>
    </source>
</evidence>
<dbReference type="AlphaFoldDB" id="W4G2A1"/>
<accession>W4G2A1</accession>
<dbReference type="RefSeq" id="XP_009837374.1">
    <property type="nucleotide sequence ID" value="XM_009839072.1"/>
</dbReference>
<protein>
    <submittedName>
        <fullName evidence="2">Uncharacterized protein</fullName>
    </submittedName>
</protein>
<dbReference type="GeneID" id="20813981"/>
<sequence length="147" mass="16270">MKMHIKLDHALAWSKQMDQGRTTMLCGRDGSEFLFSGGKLWDADYRLGTAARLNQRKRLRSNGSCRHCGQVAPKILAHVLQRCPHNECHDAALGAISRTIQVTLPKATLLVNATFHGYDGLRSSPTSNSSIKTRRWRSSAGPSTPPM</sequence>
<dbReference type="VEuPathDB" id="FungiDB:H257_11985"/>
<proteinExistence type="predicted"/>
<organism evidence="2">
    <name type="scientific">Aphanomyces astaci</name>
    <name type="common">Crayfish plague agent</name>
    <dbReference type="NCBI Taxonomy" id="112090"/>
    <lineage>
        <taxon>Eukaryota</taxon>
        <taxon>Sar</taxon>
        <taxon>Stramenopiles</taxon>
        <taxon>Oomycota</taxon>
        <taxon>Saprolegniomycetes</taxon>
        <taxon>Saprolegniales</taxon>
        <taxon>Verrucalvaceae</taxon>
        <taxon>Aphanomyces</taxon>
    </lineage>
</organism>
<dbReference type="EMBL" id="KI913150">
    <property type="protein sequence ID" value="ETV73169.1"/>
    <property type="molecule type" value="Genomic_DNA"/>
</dbReference>
<name>W4G2A1_APHAT</name>
<feature type="region of interest" description="Disordered" evidence="1">
    <location>
        <begin position="123"/>
        <end position="147"/>
    </location>
</feature>
<evidence type="ECO:0000313" key="2">
    <source>
        <dbReference type="EMBL" id="ETV73169.1"/>
    </source>
</evidence>